<dbReference type="Pfam" id="PF25963">
    <property type="entry name" value="Beta-barrel_AAEA"/>
    <property type="match status" value="1"/>
</dbReference>
<feature type="domain" description="p-hydroxybenzoic acid efflux pump subunit AaeA-like beta-barrel" evidence="9">
    <location>
        <begin position="187"/>
        <end position="282"/>
    </location>
</feature>
<dbReference type="Pfam" id="PF25917">
    <property type="entry name" value="BSH_RND"/>
    <property type="match status" value="1"/>
</dbReference>
<comment type="similarity">
    <text evidence="2">Belongs to the membrane fusion protein (MFP) (TC 8.A.1) family.</text>
</comment>
<sequence>MGKVLRICLTLAVVIIAVIAGHWVWDHYLYSPWTRDGRIRAQVITIAPDVSGWVDTLNVQDNQQVSKGELIFSVDPTRYAAKIKELEAEVENKQYALDLERHRYVRRQQLTGKNLISEETVESARINTELAKASLDIAKAQLNTAQINLDRTQIHAPADGTLINLNLREGNYVSQGSSVLSLVKKDSFYVTGYFEETKLPMIKVGQSAKITLMSGGKPLTGKVVSIGKAIADTNTSSNGQLLPQVQQTFNWVRLAQRIPVDIKLDPLDENVNISAGMTVSIYLQEAE</sequence>
<evidence type="ECO:0000256" key="1">
    <source>
        <dbReference type="ARBA" id="ARBA00004167"/>
    </source>
</evidence>
<dbReference type="InterPro" id="IPR058625">
    <property type="entry name" value="MdtA-like_BSH"/>
</dbReference>
<keyword evidence="3 6" id="KW-0812">Transmembrane</keyword>
<dbReference type="PANTHER" id="PTHR30367:SF12">
    <property type="entry name" value="P-HYDROXYBENZOIC ACID EFFLUX PUMP SUBUNIT AAEA"/>
    <property type="match status" value="1"/>
</dbReference>
<evidence type="ECO:0000256" key="6">
    <source>
        <dbReference type="SAM" id="Phobius"/>
    </source>
</evidence>
<dbReference type="PANTHER" id="PTHR30367">
    <property type="entry name" value="P-HYDROXYBENZOIC ACID EFFLUX PUMP SUBUNIT AAEA-RELATED"/>
    <property type="match status" value="1"/>
</dbReference>
<protein>
    <submittedName>
        <fullName evidence="10">HlyD family secretion protein</fullName>
    </submittedName>
</protein>
<evidence type="ECO:0000256" key="2">
    <source>
        <dbReference type="ARBA" id="ARBA00009477"/>
    </source>
</evidence>
<dbReference type="Gene3D" id="1.10.287.470">
    <property type="entry name" value="Helix hairpin bin"/>
    <property type="match status" value="1"/>
</dbReference>
<evidence type="ECO:0000256" key="4">
    <source>
        <dbReference type="ARBA" id="ARBA00022989"/>
    </source>
</evidence>
<dbReference type="GO" id="GO:0016020">
    <property type="term" value="C:membrane"/>
    <property type="evidence" value="ECO:0007669"/>
    <property type="project" value="InterPro"/>
</dbReference>
<feature type="domain" description="Multidrug resistance protein MdtA-like alpha-helical hairpin" evidence="7">
    <location>
        <begin position="84"/>
        <end position="152"/>
    </location>
</feature>
<evidence type="ECO:0000313" key="11">
    <source>
        <dbReference type="Proteomes" id="UP000694232"/>
    </source>
</evidence>
<dbReference type="InterPro" id="IPR058634">
    <property type="entry name" value="AaeA-lik-b-barrel"/>
</dbReference>
<dbReference type="SUPFAM" id="SSF111369">
    <property type="entry name" value="HlyD-like secretion proteins"/>
    <property type="match status" value="1"/>
</dbReference>
<evidence type="ECO:0000259" key="8">
    <source>
        <dbReference type="Pfam" id="PF25917"/>
    </source>
</evidence>
<keyword evidence="11" id="KW-1185">Reference proteome</keyword>
<evidence type="ECO:0000256" key="3">
    <source>
        <dbReference type="ARBA" id="ARBA00022692"/>
    </source>
</evidence>
<dbReference type="EMBL" id="CP076642">
    <property type="protein sequence ID" value="QXO15438.1"/>
    <property type="molecule type" value="Genomic_DNA"/>
</dbReference>
<dbReference type="NCBIfam" id="TIGR01730">
    <property type="entry name" value="RND_mfp"/>
    <property type="match status" value="1"/>
</dbReference>
<dbReference type="InterPro" id="IPR050393">
    <property type="entry name" value="MFP_Efflux_Pump"/>
</dbReference>
<dbReference type="InterPro" id="IPR006143">
    <property type="entry name" value="RND_pump_MFP"/>
</dbReference>
<evidence type="ECO:0000256" key="5">
    <source>
        <dbReference type="ARBA" id="ARBA00023136"/>
    </source>
</evidence>
<evidence type="ECO:0000259" key="9">
    <source>
        <dbReference type="Pfam" id="PF25963"/>
    </source>
</evidence>
<dbReference type="GO" id="GO:0022857">
    <property type="term" value="F:transmembrane transporter activity"/>
    <property type="evidence" value="ECO:0007669"/>
    <property type="project" value="InterPro"/>
</dbReference>
<dbReference type="AlphaFoldDB" id="A0A975YLA5"/>
<comment type="subcellular location">
    <subcellularLocation>
        <location evidence="1">Membrane</location>
        <topology evidence="1">Single-pass membrane protein</topology>
    </subcellularLocation>
</comment>
<accession>A0A975YLA5</accession>
<dbReference type="Proteomes" id="UP000694232">
    <property type="component" value="Chromosome 2"/>
</dbReference>
<gene>
    <name evidence="10" type="ORF">KNV97_03115</name>
</gene>
<dbReference type="RefSeq" id="WP_168796973.1">
    <property type="nucleotide sequence ID" value="NZ_CP076642.1"/>
</dbReference>
<dbReference type="KEGG" id="vos:KNV97_03115"/>
<keyword evidence="5 6" id="KW-0472">Membrane</keyword>
<reference evidence="10" key="1">
    <citation type="submission" date="2021-06" db="EMBL/GenBank/DDBJ databases">
        <title>Vibrio nov. sp., novel gut bacterium isolated from Yellow Sea oyster.</title>
        <authorList>
            <person name="Muhammad N."/>
            <person name="Nguyen T.H."/>
            <person name="Lee Y.-J."/>
            <person name="Ko J."/>
            <person name="Kim S.-G."/>
        </authorList>
    </citation>
    <scope>NUCLEOTIDE SEQUENCE</scope>
    <source>
        <strain evidence="10">OG9-811</strain>
    </source>
</reference>
<dbReference type="Gene3D" id="2.40.30.170">
    <property type="match status" value="1"/>
</dbReference>
<evidence type="ECO:0000259" key="7">
    <source>
        <dbReference type="Pfam" id="PF25876"/>
    </source>
</evidence>
<feature type="domain" description="Multidrug resistance protein MdtA-like barrel-sandwich hybrid" evidence="8">
    <location>
        <begin position="43"/>
        <end position="179"/>
    </location>
</feature>
<name>A0A975YLA5_9VIBR</name>
<proteinExistence type="inferred from homology"/>
<organism evidence="10 11">
    <name type="scientific">Vibrio ostreae</name>
    <dbReference type="NCBI Taxonomy" id="2841925"/>
    <lineage>
        <taxon>Bacteria</taxon>
        <taxon>Pseudomonadati</taxon>
        <taxon>Pseudomonadota</taxon>
        <taxon>Gammaproteobacteria</taxon>
        <taxon>Vibrionales</taxon>
        <taxon>Vibrionaceae</taxon>
        <taxon>Vibrio</taxon>
    </lineage>
</organism>
<dbReference type="Pfam" id="PF25876">
    <property type="entry name" value="HH_MFP_RND"/>
    <property type="match status" value="1"/>
</dbReference>
<dbReference type="InterPro" id="IPR058624">
    <property type="entry name" value="MdtA-like_HH"/>
</dbReference>
<feature type="transmembrane region" description="Helical" evidence="6">
    <location>
        <begin position="7"/>
        <end position="25"/>
    </location>
</feature>
<evidence type="ECO:0000313" key="10">
    <source>
        <dbReference type="EMBL" id="QXO15438.1"/>
    </source>
</evidence>
<keyword evidence="4 6" id="KW-1133">Transmembrane helix</keyword>